<evidence type="ECO:0000256" key="4">
    <source>
        <dbReference type="ARBA" id="ARBA00035162"/>
    </source>
</evidence>
<dbReference type="PANTHER" id="PTHR11700">
    <property type="entry name" value="30S RIBOSOMAL PROTEIN S10 FAMILY MEMBER"/>
    <property type="match status" value="1"/>
</dbReference>
<accession>A0A814ERF8</accession>
<dbReference type="Gene3D" id="3.30.70.600">
    <property type="entry name" value="Ribosomal protein S10 domain"/>
    <property type="match status" value="1"/>
</dbReference>
<dbReference type="GO" id="GO:0003735">
    <property type="term" value="F:structural constituent of ribosome"/>
    <property type="evidence" value="ECO:0007669"/>
    <property type="project" value="InterPro"/>
</dbReference>
<dbReference type="NCBIfam" id="TIGR01046">
    <property type="entry name" value="uS10_euk_arch"/>
    <property type="match status" value="1"/>
</dbReference>
<dbReference type="InterPro" id="IPR027486">
    <property type="entry name" value="Ribosomal_uS10_dom"/>
</dbReference>
<dbReference type="HAMAP" id="MF_00508">
    <property type="entry name" value="Ribosomal_uS10"/>
    <property type="match status" value="1"/>
</dbReference>
<dbReference type="OrthoDB" id="10248551at2759"/>
<reference evidence="8" key="1">
    <citation type="submission" date="2021-02" db="EMBL/GenBank/DDBJ databases">
        <authorList>
            <person name="Nowell W R."/>
        </authorList>
    </citation>
    <scope>NUCLEOTIDE SEQUENCE</scope>
</reference>
<dbReference type="SUPFAM" id="SSF54999">
    <property type="entry name" value="Ribosomal protein S10"/>
    <property type="match status" value="1"/>
</dbReference>
<dbReference type="SMART" id="SM01403">
    <property type="entry name" value="Ribosomal_S10"/>
    <property type="match status" value="1"/>
</dbReference>
<dbReference type="InterPro" id="IPR036838">
    <property type="entry name" value="Ribosomal_uS10_dom_sf"/>
</dbReference>
<dbReference type="Proteomes" id="UP000663852">
    <property type="component" value="Unassembled WGS sequence"/>
</dbReference>
<evidence type="ECO:0000313" key="10">
    <source>
        <dbReference type="Proteomes" id="UP000663828"/>
    </source>
</evidence>
<evidence type="ECO:0000256" key="5">
    <source>
        <dbReference type="ARBA" id="ARBA00035450"/>
    </source>
</evidence>
<keyword evidence="2" id="KW-0689">Ribosomal protein</keyword>
<dbReference type="InterPro" id="IPR005729">
    <property type="entry name" value="Ribosomal_uS10_euk/arc"/>
</dbReference>
<evidence type="ECO:0000256" key="3">
    <source>
        <dbReference type="ARBA" id="ARBA00023274"/>
    </source>
</evidence>
<feature type="domain" description="Small ribosomal subunit protein uS10" evidence="6">
    <location>
        <begin position="26"/>
        <end position="120"/>
    </location>
</feature>
<dbReference type="Pfam" id="PF00338">
    <property type="entry name" value="Ribosomal_S10"/>
    <property type="match status" value="1"/>
</dbReference>
<dbReference type="PRINTS" id="PR00971">
    <property type="entry name" value="RIBOSOMALS10"/>
</dbReference>
<dbReference type="GO" id="GO:0015935">
    <property type="term" value="C:small ribosomal subunit"/>
    <property type="evidence" value="ECO:0007669"/>
    <property type="project" value="InterPro"/>
</dbReference>
<keyword evidence="10" id="KW-1185">Reference proteome</keyword>
<protein>
    <recommendedName>
        <fullName evidence="4">Small ribosomal subunit protein uS10</fullName>
    </recommendedName>
    <alternativeName>
        <fullName evidence="5">40S ribosomal protein S20</fullName>
    </alternativeName>
</protein>
<proteinExistence type="inferred from homology"/>
<sequence length="124" mass="13799">MATKDPATGKVPAQAGAGEQQEYKIRITLTSRNVKSLEKVCADLIQKAKEEEIRVKGPVRMPTKVLRITTRKTPCGEGSKTWDRFQMRIHKRVVDLHSKSEIVKQITSISIEPGVDVEVTVADS</sequence>
<dbReference type="Proteomes" id="UP000663828">
    <property type="component" value="Unassembled WGS sequence"/>
</dbReference>
<comment type="similarity">
    <text evidence="1">Belongs to the universal ribosomal protein uS10 family.</text>
</comment>
<dbReference type="AlphaFoldDB" id="A0A814ERF8"/>
<dbReference type="EMBL" id="CAJNOJ010000065">
    <property type="protein sequence ID" value="CAF1012332.1"/>
    <property type="molecule type" value="Genomic_DNA"/>
</dbReference>
<evidence type="ECO:0000259" key="6">
    <source>
        <dbReference type="SMART" id="SM01403"/>
    </source>
</evidence>
<comment type="caution">
    <text evidence="8">The sequence shown here is derived from an EMBL/GenBank/DDBJ whole genome shotgun (WGS) entry which is preliminary data.</text>
</comment>
<dbReference type="EMBL" id="CAJNOR010000644">
    <property type="protein sequence ID" value="CAF0970954.1"/>
    <property type="molecule type" value="Genomic_DNA"/>
</dbReference>
<evidence type="ECO:0000313" key="8">
    <source>
        <dbReference type="EMBL" id="CAF0970954.1"/>
    </source>
</evidence>
<evidence type="ECO:0000313" key="9">
    <source>
        <dbReference type="EMBL" id="CAF1012332.1"/>
    </source>
</evidence>
<organism evidence="8 10">
    <name type="scientific">Adineta ricciae</name>
    <name type="common">Rotifer</name>
    <dbReference type="NCBI Taxonomy" id="249248"/>
    <lineage>
        <taxon>Eukaryota</taxon>
        <taxon>Metazoa</taxon>
        <taxon>Spiralia</taxon>
        <taxon>Gnathifera</taxon>
        <taxon>Rotifera</taxon>
        <taxon>Eurotatoria</taxon>
        <taxon>Bdelloidea</taxon>
        <taxon>Adinetida</taxon>
        <taxon>Adinetidae</taxon>
        <taxon>Adineta</taxon>
    </lineage>
</organism>
<evidence type="ECO:0000256" key="2">
    <source>
        <dbReference type="ARBA" id="ARBA00022980"/>
    </source>
</evidence>
<gene>
    <name evidence="9" type="ORF">EDS130_LOCUS15457</name>
    <name evidence="8" type="ORF">XAT740_LOCUS11664</name>
    <name evidence="7" type="ORF">XAT740_LOCUS7052</name>
</gene>
<evidence type="ECO:0000313" key="7">
    <source>
        <dbReference type="EMBL" id="CAF0882013.1"/>
    </source>
</evidence>
<name>A0A814ERF8_ADIRI</name>
<dbReference type="FunFam" id="3.30.70.600:FF:000002">
    <property type="entry name" value="40S ribosomal protein S20"/>
    <property type="match status" value="1"/>
</dbReference>
<dbReference type="GO" id="GO:0006412">
    <property type="term" value="P:translation"/>
    <property type="evidence" value="ECO:0007669"/>
    <property type="project" value="InterPro"/>
</dbReference>
<keyword evidence="3" id="KW-0687">Ribonucleoprotein</keyword>
<dbReference type="EMBL" id="CAJNOR010000331">
    <property type="protein sequence ID" value="CAF0882013.1"/>
    <property type="molecule type" value="Genomic_DNA"/>
</dbReference>
<dbReference type="InterPro" id="IPR001848">
    <property type="entry name" value="Ribosomal_uS10"/>
</dbReference>
<evidence type="ECO:0000256" key="1">
    <source>
        <dbReference type="ARBA" id="ARBA00007102"/>
    </source>
</evidence>